<accession>V5YMV4</accession>
<dbReference type="AlphaFoldDB" id="V5YMV4"/>
<reference evidence="1" key="1">
    <citation type="journal article" date="2014" name="Microbiology">
        <title>A 2,4-dichlorophenoxyacetic acid degradation plasmid pM7012 discloses distribution of an unclassified megaplasmid group across bacterial species.</title>
        <authorList>
            <person name="Sakai Y."/>
            <person name="Ogawa N."/>
            <person name="Shimomura Y."/>
            <person name="Fujii T."/>
        </authorList>
    </citation>
    <scope>NUCLEOTIDE SEQUENCE</scope>
    <source>
        <strain evidence="1">M701</strain>
    </source>
</reference>
<proteinExistence type="predicted"/>
<reference evidence="1" key="2">
    <citation type="submission" date="2024-06" db="EMBL/GenBank/DDBJ databases">
        <authorList>
            <person name="Sakai Y."/>
            <person name="Fujii T."/>
        </authorList>
    </citation>
    <scope>NUCLEOTIDE SEQUENCE</scope>
    <source>
        <strain evidence="1">M701</strain>
        <plasmid evidence="1">pM7012</plasmid>
    </source>
</reference>
<evidence type="ECO:0000313" key="1">
    <source>
        <dbReference type="EMBL" id="BAO18910.1"/>
    </source>
</evidence>
<organism evidence="1">
    <name type="scientific">Burkholderia sp. M701</name>
    <dbReference type="NCBI Taxonomy" id="326454"/>
    <lineage>
        <taxon>Bacteria</taxon>
        <taxon>Pseudomonadati</taxon>
        <taxon>Pseudomonadota</taxon>
        <taxon>Betaproteobacteria</taxon>
        <taxon>Burkholderiales</taxon>
        <taxon>Burkholderiaceae</taxon>
        <taxon>Burkholderia</taxon>
    </lineage>
</organism>
<sequence length="101" mass="10657">MTQTNDYVRAVEVPGAGGLFAVELRDGGWSVADGPGSALCEPDERDLAGWHIPVRFASEQEAVAAIKSGPHAMFDIQPGSAWPQHCVALGGRAIEAKEDRG</sequence>
<dbReference type="EMBL" id="AB853026">
    <property type="protein sequence ID" value="BAO18910.1"/>
    <property type="molecule type" value="Genomic_DNA"/>
</dbReference>
<name>V5YMV4_9BURK</name>
<dbReference type="RefSeq" id="WP_023842453.1">
    <property type="nucleotide sequence ID" value="NC_022995.1"/>
</dbReference>
<keyword evidence="1" id="KW-0614">Plasmid</keyword>
<protein>
    <submittedName>
        <fullName evidence="1">Uncharacterized protein</fullName>
    </submittedName>
</protein>
<geneLocation type="plasmid" evidence="1">
    <name>pM7012</name>
</geneLocation>